<keyword evidence="6" id="KW-1185">Reference proteome</keyword>
<name>A0A0K0FMS5_STRVS</name>
<accession>A0A0K0FMS5</accession>
<sequence>MKSKEKDVNKITWNLFYYMTLHGTFGNIGNILNYISIIYEVDIKNFVTTQNGTSNMTISKEDVDNYAFSSFALSSIFGQLFICLIYHMLVEKYGSSLLWINVRHYIVILACTLMIITKFLANPLFLTTSQFLFGVNSFFIFPQLIFLSECGPYNKRANVILNTNTAYMFINVIIITLTSKTMINYDNWHYIFVIGIIASITYLLLVQDVKETPKYLYFTDQNFEKINESLLFYRHDNTNVDKIIDEYETEMSMYKTKVFMSINEVMNIKGLRKRIFILFVAEISQKISLYIILNPYLEKILNYLDVPLLYSSSVLVGIQFGGLIASALSSTVSNLFSRKRSLIAFIILSGISFKFMFIGLVSENIVDNNVLPQILCILAIYISTIISNIGHSCMTPLLINDIIPIHAKVATIQILNIFSSIIQIYLIISFVPFYNFFGSVTFLNYNLIMTIAMFLIAKYLPDTKEKQVYEVFNDYEEL</sequence>
<feature type="transmembrane region" description="Helical" evidence="5">
    <location>
        <begin position="370"/>
        <end position="389"/>
    </location>
</feature>
<feature type="transmembrane region" description="Helical" evidence="5">
    <location>
        <begin position="159"/>
        <end position="177"/>
    </location>
</feature>
<dbReference type="InterPro" id="IPR005828">
    <property type="entry name" value="MFS_sugar_transport-like"/>
</dbReference>
<dbReference type="WBParaSite" id="SVE_1030400.1">
    <property type="protein sequence ID" value="SVE_1030400.1"/>
    <property type="gene ID" value="SVE_1030400"/>
</dbReference>
<dbReference type="AlphaFoldDB" id="A0A0K0FMS5"/>
<comment type="subcellular location">
    <subcellularLocation>
        <location evidence="1">Membrane</location>
    </subcellularLocation>
</comment>
<feature type="transmembrane region" description="Helical" evidence="5">
    <location>
        <begin position="127"/>
        <end position="147"/>
    </location>
</feature>
<dbReference type="Gene3D" id="1.20.1250.20">
    <property type="entry name" value="MFS general substrate transporter like domains"/>
    <property type="match status" value="1"/>
</dbReference>
<feature type="transmembrane region" description="Helical" evidence="5">
    <location>
        <begin position="409"/>
        <end position="428"/>
    </location>
</feature>
<feature type="transmembrane region" description="Helical" evidence="5">
    <location>
        <begin position="102"/>
        <end position="121"/>
    </location>
</feature>
<reference evidence="7" key="2">
    <citation type="submission" date="2015-08" db="UniProtKB">
        <authorList>
            <consortium name="WormBaseParasite"/>
        </authorList>
    </citation>
    <scope>IDENTIFICATION</scope>
</reference>
<feature type="transmembrane region" description="Helical" evidence="5">
    <location>
        <begin position="189"/>
        <end position="206"/>
    </location>
</feature>
<keyword evidence="2 5" id="KW-0812">Transmembrane</keyword>
<dbReference type="GO" id="GO:0016020">
    <property type="term" value="C:membrane"/>
    <property type="evidence" value="ECO:0007669"/>
    <property type="project" value="UniProtKB-SubCell"/>
</dbReference>
<feature type="transmembrane region" description="Helical" evidence="5">
    <location>
        <begin position="434"/>
        <end position="457"/>
    </location>
</feature>
<evidence type="ECO:0000256" key="5">
    <source>
        <dbReference type="SAM" id="Phobius"/>
    </source>
</evidence>
<dbReference type="Proteomes" id="UP000035680">
    <property type="component" value="Unassembled WGS sequence"/>
</dbReference>
<evidence type="ECO:0000313" key="7">
    <source>
        <dbReference type="WBParaSite" id="SVE_1030400.1"/>
    </source>
</evidence>
<feature type="transmembrane region" description="Helical" evidence="5">
    <location>
        <begin position="309"/>
        <end position="329"/>
    </location>
</feature>
<dbReference type="GO" id="GO:0015149">
    <property type="term" value="F:hexose transmembrane transporter activity"/>
    <property type="evidence" value="ECO:0007669"/>
    <property type="project" value="TreeGrafter"/>
</dbReference>
<reference evidence="6" key="1">
    <citation type="submission" date="2014-07" db="EMBL/GenBank/DDBJ databases">
        <authorList>
            <person name="Martin A.A"/>
            <person name="De Silva N."/>
        </authorList>
    </citation>
    <scope>NUCLEOTIDE SEQUENCE</scope>
</reference>
<dbReference type="PANTHER" id="PTHR23503">
    <property type="entry name" value="SOLUTE CARRIER FAMILY 2"/>
    <property type="match status" value="1"/>
</dbReference>
<evidence type="ECO:0000256" key="3">
    <source>
        <dbReference type="ARBA" id="ARBA00022989"/>
    </source>
</evidence>
<feature type="transmembrane region" description="Helical" evidence="5">
    <location>
        <begin position="66"/>
        <end position="90"/>
    </location>
</feature>
<dbReference type="InterPro" id="IPR036259">
    <property type="entry name" value="MFS_trans_sf"/>
</dbReference>
<dbReference type="STRING" id="75913.A0A0K0FMS5"/>
<dbReference type="Pfam" id="PF00083">
    <property type="entry name" value="Sugar_tr"/>
    <property type="match status" value="1"/>
</dbReference>
<keyword evidence="4 5" id="KW-0472">Membrane</keyword>
<feature type="transmembrane region" description="Helical" evidence="5">
    <location>
        <begin position="341"/>
        <end position="358"/>
    </location>
</feature>
<feature type="transmembrane region" description="Helical" evidence="5">
    <location>
        <begin position="275"/>
        <end position="297"/>
    </location>
</feature>
<dbReference type="PANTHER" id="PTHR23503:SF123">
    <property type="entry name" value="MAJOR FACILITATOR SUPERFAMILY (MFS) PROFILE DOMAIN-CONTAINING PROTEIN"/>
    <property type="match status" value="1"/>
</dbReference>
<dbReference type="InterPro" id="IPR045263">
    <property type="entry name" value="GLUT"/>
</dbReference>
<protein>
    <submittedName>
        <fullName evidence="7">MFS domain-containing protein</fullName>
    </submittedName>
</protein>
<dbReference type="SUPFAM" id="SSF103473">
    <property type="entry name" value="MFS general substrate transporter"/>
    <property type="match status" value="1"/>
</dbReference>
<proteinExistence type="predicted"/>
<keyword evidence="3 5" id="KW-1133">Transmembrane helix</keyword>
<evidence type="ECO:0000256" key="2">
    <source>
        <dbReference type="ARBA" id="ARBA00022692"/>
    </source>
</evidence>
<evidence type="ECO:0000256" key="4">
    <source>
        <dbReference type="ARBA" id="ARBA00023136"/>
    </source>
</evidence>
<organism evidence="6 7">
    <name type="scientific">Strongyloides venezuelensis</name>
    <name type="common">Threadworm</name>
    <dbReference type="NCBI Taxonomy" id="75913"/>
    <lineage>
        <taxon>Eukaryota</taxon>
        <taxon>Metazoa</taxon>
        <taxon>Ecdysozoa</taxon>
        <taxon>Nematoda</taxon>
        <taxon>Chromadorea</taxon>
        <taxon>Rhabditida</taxon>
        <taxon>Tylenchina</taxon>
        <taxon>Panagrolaimomorpha</taxon>
        <taxon>Strongyloidoidea</taxon>
        <taxon>Strongyloididae</taxon>
        <taxon>Strongyloides</taxon>
    </lineage>
</organism>
<evidence type="ECO:0000256" key="1">
    <source>
        <dbReference type="ARBA" id="ARBA00004370"/>
    </source>
</evidence>
<evidence type="ECO:0000313" key="6">
    <source>
        <dbReference type="Proteomes" id="UP000035680"/>
    </source>
</evidence>